<proteinExistence type="predicted"/>
<feature type="non-terminal residue" evidence="3">
    <location>
        <position position="1"/>
    </location>
</feature>
<protein>
    <recommendedName>
        <fullName evidence="2">Thiamine pyrophosphate enzyme TPP-binding domain-containing protein</fullName>
    </recommendedName>
</protein>
<dbReference type="InterPro" id="IPR000399">
    <property type="entry name" value="TPP-bd_CS"/>
</dbReference>
<feature type="domain" description="Thiamine pyrophosphate enzyme TPP-binding" evidence="2">
    <location>
        <begin position="8"/>
        <end position="120"/>
    </location>
</feature>
<evidence type="ECO:0000256" key="1">
    <source>
        <dbReference type="ARBA" id="ARBA00023052"/>
    </source>
</evidence>
<dbReference type="Gene3D" id="3.40.50.970">
    <property type="match status" value="1"/>
</dbReference>
<dbReference type="PROSITE" id="PS00187">
    <property type="entry name" value="TPP_ENZYMES"/>
    <property type="match status" value="1"/>
</dbReference>
<keyword evidence="1" id="KW-0786">Thiamine pyrophosphate</keyword>
<evidence type="ECO:0000259" key="2">
    <source>
        <dbReference type="Pfam" id="PF02775"/>
    </source>
</evidence>
<comment type="caution">
    <text evidence="3">The sequence shown here is derived from an EMBL/GenBank/DDBJ whole genome shotgun (WGS) entry which is preliminary data.</text>
</comment>
<dbReference type="InterPro" id="IPR029061">
    <property type="entry name" value="THDP-binding"/>
</dbReference>
<dbReference type="InterPro" id="IPR047211">
    <property type="entry name" value="POXB-like"/>
</dbReference>
<dbReference type="GO" id="GO:0000287">
    <property type="term" value="F:magnesium ion binding"/>
    <property type="evidence" value="ECO:0007669"/>
    <property type="project" value="InterPro"/>
</dbReference>
<dbReference type="EMBL" id="BARS01034755">
    <property type="protein sequence ID" value="GAG25771.1"/>
    <property type="molecule type" value="Genomic_DNA"/>
</dbReference>
<name>X0XLB1_9ZZZZ</name>
<sequence>ARIAQQENEPDSDTICFTGDGSYLMMNSDIFSSVLTGNKLIIVVCDNGGFAVINKLQNNTGNTSFNNLIADCNIAVEPFAVDFAAHAATMGAISETVHSIAEFKQAFLRAKKADRTYVIAMQVDAYDGWTTEGHTWWEVGTPHVSDSSSVREAHVNWEEGRKRQRRGV</sequence>
<dbReference type="GO" id="GO:0003824">
    <property type="term" value="F:catalytic activity"/>
    <property type="evidence" value="ECO:0007669"/>
    <property type="project" value="InterPro"/>
</dbReference>
<dbReference type="PANTHER" id="PTHR42981">
    <property type="entry name" value="PYRUVATE DEHYDROGENASE [UBIQUINONE]"/>
    <property type="match status" value="1"/>
</dbReference>
<evidence type="ECO:0000313" key="3">
    <source>
        <dbReference type="EMBL" id="GAG25771.1"/>
    </source>
</evidence>
<dbReference type="SUPFAM" id="SSF52518">
    <property type="entry name" value="Thiamin diphosphate-binding fold (THDP-binding)"/>
    <property type="match status" value="1"/>
</dbReference>
<accession>X0XLB1</accession>
<dbReference type="AlphaFoldDB" id="X0XLB1"/>
<reference evidence="3" key="1">
    <citation type="journal article" date="2014" name="Front. Microbiol.">
        <title>High frequency of phylogenetically diverse reductive dehalogenase-homologous genes in deep subseafloor sedimentary metagenomes.</title>
        <authorList>
            <person name="Kawai M."/>
            <person name="Futagami T."/>
            <person name="Toyoda A."/>
            <person name="Takaki Y."/>
            <person name="Nishi S."/>
            <person name="Hori S."/>
            <person name="Arai W."/>
            <person name="Tsubouchi T."/>
            <person name="Morono Y."/>
            <person name="Uchiyama I."/>
            <person name="Ito T."/>
            <person name="Fujiyama A."/>
            <person name="Inagaki F."/>
            <person name="Takami H."/>
        </authorList>
    </citation>
    <scope>NUCLEOTIDE SEQUENCE</scope>
    <source>
        <strain evidence="3">Expedition CK06-06</strain>
    </source>
</reference>
<dbReference type="Pfam" id="PF02775">
    <property type="entry name" value="TPP_enzyme_C"/>
    <property type="match status" value="1"/>
</dbReference>
<dbReference type="PANTHER" id="PTHR42981:SF2">
    <property type="entry name" value="PYRUVATE DEHYDROGENASE [UBIQUINONE]"/>
    <property type="match status" value="1"/>
</dbReference>
<gene>
    <name evidence="3" type="ORF">S01H1_53650</name>
</gene>
<dbReference type="GO" id="GO:0030976">
    <property type="term" value="F:thiamine pyrophosphate binding"/>
    <property type="evidence" value="ECO:0007669"/>
    <property type="project" value="InterPro"/>
</dbReference>
<organism evidence="3">
    <name type="scientific">marine sediment metagenome</name>
    <dbReference type="NCBI Taxonomy" id="412755"/>
    <lineage>
        <taxon>unclassified sequences</taxon>
        <taxon>metagenomes</taxon>
        <taxon>ecological metagenomes</taxon>
    </lineage>
</organism>
<dbReference type="InterPro" id="IPR011766">
    <property type="entry name" value="TPP_enzyme_TPP-bd"/>
</dbReference>